<protein>
    <submittedName>
        <fullName evidence="3">Uncharacterized protein</fullName>
    </submittedName>
</protein>
<feature type="region of interest" description="Disordered" evidence="1">
    <location>
        <begin position="61"/>
        <end position="122"/>
    </location>
</feature>
<feature type="signal peptide" evidence="2">
    <location>
        <begin position="1"/>
        <end position="18"/>
    </location>
</feature>
<evidence type="ECO:0000256" key="1">
    <source>
        <dbReference type="SAM" id="MobiDB-lite"/>
    </source>
</evidence>
<feature type="chain" id="PRO_5019565544" evidence="2">
    <location>
        <begin position="19"/>
        <end position="122"/>
    </location>
</feature>
<dbReference type="AlphaFoldDB" id="A0A437AJI3"/>
<gene>
    <name evidence="3" type="ORF">TUBRATIS_22810</name>
</gene>
<accession>A0A437AJI3</accession>
<sequence>MFLSSFILLSILNKLITALETITGTGNCHTNNGNIYNLSIFTDTSDTKKLKKIIREVISNTNPSKVSPSEASRESFVNQEQRDPASFSIPTRINPVPSFVSTYGPNINDDDQTNDSGQDVCY</sequence>
<evidence type="ECO:0000313" key="3">
    <source>
        <dbReference type="EMBL" id="RVD91272.1"/>
    </source>
</evidence>
<dbReference type="Proteomes" id="UP000282876">
    <property type="component" value="Unassembled WGS sequence"/>
</dbReference>
<name>A0A437AJI3_9MICR</name>
<proteinExistence type="predicted"/>
<reference evidence="3 4" key="1">
    <citation type="submission" date="2018-10" db="EMBL/GenBank/DDBJ databases">
        <title>Draft genome sequence of the microsporidian Tubulinosema ratisbonensis.</title>
        <authorList>
            <person name="Polonais V."/>
            <person name="Peyretaillade E."/>
            <person name="Niehus S."/>
            <person name="Wawrzyniak I."/>
            <person name="Franchet A."/>
            <person name="Gaspin C."/>
            <person name="Reichstadt M."/>
            <person name="Belser C."/>
            <person name="Labadie K."/>
            <person name="Delbac F."/>
            <person name="Ferrandon D."/>
        </authorList>
    </citation>
    <scope>NUCLEOTIDE SEQUENCE [LARGE SCALE GENOMIC DNA]</scope>
    <source>
        <strain evidence="3 4">Franzen</strain>
    </source>
</reference>
<dbReference type="EMBL" id="RCSS01000583">
    <property type="protein sequence ID" value="RVD91272.1"/>
    <property type="molecule type" value="Genomic_DNA"/>
</dbReference>
<feature type="compositionally biased region" description="Polar residues" evidence="1">
    <location>
        <begin position="61"/>
        <end position="79"/>
    </location>
</feature>
<keyword evidence="4" id="KW-1185">Reference proteome</keyword>
<keyword evidence="2" id="KW-0732">Signal</keyword>
<comment type="caution">
    <text evidence="3">The sequence shown here is derived from an EMBL/GenBank/DDBJ whole genome shotgun (WGS) entry which is preliminary data.</text>
</comment>
<dbReference type="VEuPathDB" id="MicrosporidiaDB:TUBRATIS_22810"/>
<evidence type="ECO:0000313" key="4">
    <source>
        <dbReference type="Proteomes" id="UP000282876"/>
    </source>
</evidence>
<evidence type="ECO:0000256" key="2">
    <source>
        <dbReference type="SAM" id="SignalP"/>
    </source>
</evidence>
<organism evidence="3 4">
    <name type="scientific">Tubulinosema ratisbonensis</name>
    <dbReference type="NCBI Taxonomy" id="291195"/>
    <lineage>
        <taxon>Eukaryota</taxon>
        <taxon>Fungi</taxon>
        <taxon>Fungi incertae sedis</taxon>
        <taxon>Microsporidia</taxon>
        <taxon>Tubulinosematoidea</taxon>
        <taxon>Tubulinosematidae</taxon>
        <taxon>Tubulinosema</taxon>
    </lineage>
</organism>